<evidence type="ECO:0000313" key="7">
    <source>
        <dbReference type="EMBL" id="MFC3688597.1"/>
    </source>
</evidence>
<dbReference type="RefSeq" id="WP_340288853.1">
    <property type="nucleotide sequence ID" value="NZ_JBBEOI010000004.1"/>
</dbReference>
<proteinExistence type="predicted"/>
<dbReference type="PANTHER" id="PTHR30055:SF228">
    <property type="entry name" value="TRANSCRIPTIONAL REGULATOR-RELATED"/>
    <property type="match status" value="1"/>
</dbReference>
<dbReference type="SUPFAM" id="SSF48498">
    <property type="entry name" value="Tetracyclin repressor-like, C-terminal domain"/>
    <property type="match status" value="1"/>
</dbReference>
<evidence type="ECO:0000256" key="5">
    <source>
        <dbReference type="PROSITE-ProRule" id="PRU00335"/>
    </source>
</evidence>
<organism evidence="7 8">
    <name type="scientific">Aquipuribacter hungaricus</name>
    <dbReference type="NCBI Taxonomy" id="545624"/>
    <lineage>
        <taxon>Bacteria</taxon>
        <taxon>Bacillati</taxon>
        <taxon>Actinomycetota</taxon>
        <taxon>Actinomycetes</taxon>
        <taxon>Micrococcales</taxon>
        <taxon>Intrasporangiaceae</taxon>
        <taxon>Aquipuribacter</taxon>
    </lineage>
</organism>
<dbReference type="PANTHER" id="PTHR30055">
    <property type="entry name" value="HTH-TYPE TRANSCRIPTIONAL REGULATOR RUTR"/>
    <property type="match status" value="1"/>
</dbReference>
<dbReference type="Pfam" id="PF13977">
    <property type="entry name" value="TetR_C_6"/>
    <property type="match status" value="1"/>
</dbReference>
<dbReference type="EMBL" id="JBHRWW010000005">
    <property type="protein sequence ID" value="MFC3688597.1"/>
    <property type="molecule type" value="Genomic_DNA"/>
</dbReference>
<dbReference type="Gene3D" id="1.10.357.10">
    <property type="entry name" value="Tetracycline Repressor, domain 2"/>
    <property type="match status" value="1"/>
</dbReference>
<evidence type="ECO:0000256" key="4">
    <source>
        <dbReference type="ARBA" id="ARBA00023163"/>
    </source>
</evidence>
<dbReference type="InterPro" id="IPR009057">
    <property type="entry name" value="Homeodomain-like_sf"/>
</dbReference>
<dbReference type="SUPFAM" id="SSF46689">
    <property type="entry name" value="Homeodomain-like"/>
    <property type="match status" value="1"/>
</dbReference>
<keyword evidence="8" id="KW-1185">Reference proteome</keyword>
<evidence type="ECO:0000256" key="2">
    <source>
        <dbReference type="ARBA" id="ARBA00023015"/>
    </source>
</evidence>
<dbReference type="Pfam" id="PF00440">
    <property type="entry name" value="TetR_N"/>
    <property type="match status" value="1"/>
</dbReference>
<accession>A0ABV7WI84</accession>
<evidence type="ECO:0000313" key="8">
    <source>
        <dbReference type="Proteomes" id="UP001595685"/>
    </source>
</evidence>
<feature type="domain" description="HTH tetR-type" evidence="6">
    <location>
        <begin position="5"/>
        <end position="65"/>
    </location>
</feature>
<evidence type="ECO:0000256" key="3">
    <source>
        <dbReference type="ARBA" id="ARBA00023125"/>
    </source>
</evidence>
<keyword evidence="1" id="KW-0678">Repressor</keyword>
<comment type="caution">
    <text evidence="7">The sequence shown here is derived from an EMBL/GenBank/DDBJ whole genome shotgun (WGS) entry which is preliminary data.</text>
</comment>
<sequence length="211" mass="22554">MPDPPSPSDTVRDAVVAVISEQGLEGTSVRRVAARAGVSIGAVQHHFPTKDAMLAGAMVRLEEVYRRRLDEEASQLPDRPDARLRATVRSLVPAEPDDRSDTALWLAFVARAAVHGPTAALHRETWQRAEDGIAWLVLACGALSEGDGTPAAPPPWARDAAAELLALMDGLAVSVLLEPGRMPPGRARRLADEAVDRVLDRAEAAAETRTP</sequence>
<dbReference type="PRINTS" id="PR00455">
    <property type="entry name" value="HTHTETR"/>
</dbReference>
<name>A0ABV7WI84_9MICO</name>
<dbReference type="InterPro" id="IPR001647">
    <property type="entry name" value="HTH_TetR"/>
</dbReference>
<dbReference type="InterPro" id="IPR039538">
    <property type="entry name" value="BetI_C"/>
</dbReference>
<evidence type="ECO:0000256" key="1">
    <source>
        <dbReference type="ARBA" id="ARBA00022491"/>
    </source>
</evidence>
<dbReference type="InterPro" id="IPR050109">
    <property type="entry name" value="HTH-type_TetR-like_transc_reg"/>
</dbReference>
<reference evidence="8" key="1">
    <citation type="journal article" date="2019" name="Int. J. Syst. Evol. Microbiol.">
        <title>The Global Catalogue of Microorganisms (GCM) 10K type strain sequencing project: providing services to taxonomists for standard genome sequencing and annotation.</title>
        <authorList>
            <consortium name="The Broad Institute Genomics Platform"/>
            <consortium name="The Broad Institute Genome Sequencing Center for Infectious Disease"/>
            <person name="Wu L."/>
            <person name="Ma J."/>
        </authorList>
    </citation>
    <scope>NUCLEOTIDE SEQUENCE [LARGE SCALE GENOMIC DNA]</scope>
    <source>
        <strain evidence="8">NCAIM B.02333</strain>
    </source>
</reference>
<dbReference type="PROSITE" id="PS50977">
    <property type="entry name" value="HTH_TETR_2"/>
    <property type="match status" value="1"/>
</dbReference>
<keyword evidence="3 5" id="KW-0238">DNA-binding</keyword>
<keyword evidence="4" id="KW-0804">Transcription</keyword>
<feature type="DNA-binding region" description="H-T-H motif" evidence="5">
    <location>
        <begin position="28"/>
        <end position="47"/>
    </location>
</feature>
<dbReference type="InterPro" id="IPR036271">
    <property type="entry name" value="Tet_transcr_reg_TetR-rel_C_sf"/>
</dbReference>
<evidence type="ECO:0000259" key="6">
    <source>
        <dbReference type="PROSITE" id="PS50977"/>
    </source>
</evidence>
<keyword evidence="2" id="KW-0805">Transcription regulation</keyword>
<gene>
    <name evidence="7" type="ORF">ACFOLH_09620</name>
</gene>
<protein>
    <submittedName>
        <fullName evidence="7">TetR/AcrR family transcriptional regulator</fullName>
    </submittedName>
</protein>
<dbReference type="Proteomes" id="UP001595685">
    <property type="component" value="Unassembled WGS sequence"/>
</dbReference>